<comment type="caution">
    <text evidence="1">The sequence shown here is derived from an EMBL/GenBank/DDBJ whole genome shotgun (WGS) entry which is preliminary data.</text>
</comment>
<name>A0A8S1PHZ5_9CILI</name>
<gene>
    <name evidence="1" type="ORF">PSON_ATCC_30995.1.T0780158</name>
</gene>
<keyword evidence="2" id="KW-1185">Reference proteome</keyword>
<protein>
    <submittedName>
        <fullName evidence="1">Uncharacterized protein</fullName>
    </submittedName>
</protein>
<accession>A0A8S1PHZ5</accession>
<evidence type="ECO:0000313" key="1">
    <source>
        <dbReference type="EMBL" id="CAD8102706.1"/>
    </source>
</evidence>
<proteinExistence type="predicted"/>
<dbReference type="EMBL" id="CAJJDN010000078">
    <property type="protein sequence ID" value="CAD8102706.1"/>
    <property type="molecule type" value="Genomic_DNA"/>
</dbReference>
<dbReference type="AlphaFoldDB" id="A0A8S1PHZ5"/>
<evidence type="ECO:0000313" key="2">
    <source>
        <dbReference type="Proteomes" id="UP000692954"/>
    </source>
</evidence>
<reference evidence="1" key="1">
    <citation type="submission" date="2021-01" db="EMBL/GenBank/DDBJ databases">
        <authorList>
            <consortium name="Genoscope - CEA"/>
            <person name="William W."/>
        </authorList>
    </citation>
    <scope>NUCLEOTIDE SEQUENCE</scope>
</reference>
<organism evidence="1 2">
    <name type="scientific">Paramecium sonneborni</name>
    <dbReference type="NCBI Taxonomy" id="65129"/>
    <lineage>
        <taxon>Eukaryota</taxon>
        <taxon>Sar</taxon>
        <taxon>Alveolata</taxon>
        <taxon>Ciliophora</taxon>
        <taxon>Intramacronucleata</taxon>
        <taxon>Oligohymenophorea</taxon>
        <taxon>Peniculida</taxon>
        <taxon>Parameciidae</taxon>
        <taxon>Paramecium</taxon>
    </lineage>
</organism>
<sequence>MAKELCFDNQQTINSDEDDKQIDVFTFPTTFFLFSEISTHSLSNSESANLPISSPRYKFMGENYSSEYQELNIQAKTFKDKKIALVDHNLNNQTKKCSFLLRSRNEFIQMSQQTLIQKQTNCESLTQRNSPEKQEKKVKNGQNLWLPPRPKKFNEKRIISNKLNGILKESCIKSPAYGNSKTRPNFDLFIGRPSNKNVSFKFTIEQIKTMKNINKSNIFSAINENEKKTRLFLV</sequence>
<dbReference type="Proteomes" id="UP000692954">
    <property type="component" value="Unassembled WGS sequence"/>
</dbReference>
<dbReference type="OrthoDB" id="301348at2759"/>